<evidence type="ECO:0000256" key="1">
    <source>
        <dbReference type="ARBA" id="ARBA00022884"/>
    </source>
</evidence>
<comment type="caution">
    <text evidence="4">The sequence shown here is derived from an EMBL/GenBank/DDBJ whole genome shotgun (WGS) entry which is preliminary data.</text>
</comment>
<dbReference type="PANTHER" id="PTHR40065">
    <property type="entry name" value="RNA-BINDING PROTEIN YHBY"/>
    <property type="match status" value="1"/>
</dbReference>
<dbReference type="Gene3D" id="3.30.110.60">
    <property type="entry name" value="YhbY-like"/>
    <property type="match status" value="1"/>
</dbReference>
<dbReference type="SUPFAM" id="SSF75471">
    <property type="entry name" value="YhbY-like"/>
    <property type="match status" value="1"/>
</dbReference>
<evidence type="ECO:0000256" key="2">
    <source>
        <dbReference type="PROSITE-ProRule" id="PRU00626"/>
    </source>
</evidence>
<dbReference type="PROSITE" id="PS51295">
    <property type="entry name" value="CRM"/>
    <property type="match status" value="1"/>
</dbReference>
<organism evidence="4">
    <name type="scientific">Fervidicoccus fontis</name>
    <dbReference type="NCBI Taxonomy" id="683846"/>
    <lineage>
        <taxon>Archaea</taxon>
        <taxon>Thermoproteota</taxon>
        <taxon>Thermoprotei</taxon>
        <taxon>Fervidicoccales</taxon>
        <taxon>Fervidicoccaceae</taxon>
        <taxon>Fervidicoccus</taxon>
    </lineage>
</organism>
<reference evidence="4" key="1">
    <citation type="journal article" date="2020" name="mSystems">
        <title>Genome- and Community-Level Interaction Insights into Carbon Utilization and Element Cycling Functions of Hydrothermarchaeota in Hydrothermal Sediment.</title>
        <authorList>
            <person name="Zhou Z."/>
            <person name="Liu Y."/>
            <person name="Xu W."/>
            <person name="Pan J."/>
            <person name="Luo Z.H."/>
            <person name="Li M."/>
        </authorList>
    </citation>
    <scope>NUCLEOTIDE SEQUENCE [LARGE SCALE GENOMIC DNA]</scope>
    <source>
        <strain evidence="4">SpSt-1116</strain>
    </source>
</reference>
<dbReference type="Pfam" id="PF01985">
    <property type="entry name" value="CRS1_YhbY"/>
    <property type="match status" value="1"/>
</dbReference>
<dbReference type="EMBL" id="DRZC01000019">
    <property type="protein sequence ID" value="HHQ80089.1"/>
    <property type="molecule type" value="Genomic_DNA"/>
</dbReference>
<feature type="domain" description="CRM" evidence="3">
    <location>
        <begin position="1"/>
        <end position="96"/>
    </location>
</feature>
<dbReference type="PANTHER" id="PTHR40065:SF3">
    <property type="entry name" value="RNA-BINDING PROTEIN YHBY"/>
    <property type="match status" value="1"/>
</dbReference>
<protein>
    <submittedName>
        <fullName evidence="4">YhbY family RNA-binding protein</fullName>
    </submittedName>
</protein>
<evidence type="ECO:0000313" key="4">
    <source>
        <dbReference type="EMBL" id="HHQ80089.1"/>
    </source>
</evidence>
<evidence type="ECO:0000259" key="3">
    <source>
        <dbReference type="PROSITE" id="PS51295"/>
    </source>
</evidence>
<dbReference type="AlphaFoldDB" id="A0A7J3ZJ72"/>
<gene>
    <name evidence="4" type="ORF">ENM78_01295</name>
</gene>
<proteinExistence type="predicted"/>
<dbReference type="SMART" id="SM01103">
    <property type="entry name" value="CRS1_YhbY"/>
    <property type="match status" value="1"/>
</dbReference>
<dbReference type="InterPro" id="IPR051925">
    <property type="entry name" value="RNA-binding_domain"/>
</dbReference>
<keyword evidence="1 2" id="KW-0694">RNA-binding</keyword>
<dbReference type="InterPro" id="IPR001890">
    <property type="entry name" value="RNA-binding_CRM"/>
</dbReference>
<name>A0A7J3ZJ72_9CREN</name>
<dbReference type="GO" id="GO:0003723">
    <property type="term" value="F:RNA binding"/>
    <property type="evidence" value="ECO:0007669"/>
    <property type="project" value="UniProtKB-UniRule"/>
</dbReference>
<dbReference type="InterPro" id="IPR035920">
    <property type="entry name" value="YhbY-like_sf"/>
</dbReference>
<sequence>MRTPKAKRRLVVEKIHGSADVNIGKKGVTPELIREISERMKAERVLKVRINKNLLRTGIERREIAREVAERVGAELVEVRGYTFIIARTSRKRQER</sequence>
<accession>A0A7J3ZJ72</accession>